<dbReference type="NCBIfam" id="TIGR03354">
    <property type="entry name" value="VI_FHA"/>
    <property type="match status" value="1"/>
</dbReference>
<dbReference type="Pfam" id="PF20232">
    <property type="entry name" value="T6SS_FHA_C"/>
    <property type="match status" value="1"/>
</dbReference>
<dbReference type="CDD" id="cd00060">
    <property type="entry name" value="FHA"/>
    <property type="match status" value="1"/>
</dbReference>
<dbReference type="Gene3D" id="2.60.200.20">
    <property type="match status" value="1"/>
</dbReference>
<dbReference type="PROSITE" id="PS50006">
    <property type="entry name" value="FHA_DOMAIN"/>
    <property type="match status" value="1"/>
</dbReference>
<dbReference type="AlphaFoldDB" id="A0A6M8FLJ8"/>
<feature type="domain" description="FHA" evidence="1">
    <location>
        <begin position="28"/>
        <end position="78"/>
    </location>
</feature>
<dbReference type="SUPFAM" id="SSF49879">
    <property type="entry name" value="SMAD/FHA domain"/>
    <property type="match status" value="1"/>
</dbReference>
<dbReference type="InterPro" id="IPR000253">
    <property type="entry name" value="FHA_dom"/>
</dbReference>
<reference evidence="2" key="1">
    <citation type="submission" date="2020-07" db="EMBL/GenBank/DDBJ databases">
        <title>Nitrate ammonifying Pseudomonas campi sp. nov. isolated from German agricultural grassland.</title>
        <authorList>
            <person name="Timsy T."/>
            <person name="Ulrich A."/>
            <person name="Spanner T."/>
            <person name="Foesel B."/>
            <person name="Kolb S."/>
            <person name="Horn M.A."/>
            <person name="Behrendt U."/>
        </authorList>
    </citation>
    <scope>NUCLEOTIDE SEQUENCE</scope>
    <source>
        <strain evidence="2">S1-A32-2</strain>
    </source>
</reference>
<gene>
    <name evidence="2" type="primary">tagH</name>
    <name evidence="2" type="ORF">HNE05_18070</name>
</gene>
<name>A0A6M8FLJ8_9GAMM</name>
<dbReference type="Pfam" id="PF00498">
    <property type="entry name" value="FHA"/>
    <property type="match status" value="1"/>
</dbReference>
<keyword evidence="3" id="KW-1185">Reference proteome</keyword>
<evidence type="ECO:0000313" key="3">
    <source>
        <dbReference type="Proteomes" id="UP000501379"/>
    </source>
</evidence>
<organism evidence="2 3">
    <name type="scientific">Aquipseudomonas campi</name>
    <dbReference type="NCBI Taxonomy" id="2731681"/>
    <lineage>
        <taxon>Bacteria</taxon>
        <taxon>Pseudomonadati</taxon>
        <taxon>Pseudomonadota</taxon>
        <taxon>Gammaproteobacteria</taxon>
        <taxon>Pseudomonadales</taxon>
        <taxon>Pseudomonadaceae</taxon>
        <taxon>Aquipseudomonas</taxon>
    </lineage>
</organism>
<dbReference type="Proteomes" id="UP000501379">
    <property type="component" value="Chromosome"/>
</dbReference>
<protein>
    <submittedName>
        <fullName evidence="2">Type VI secretion system-associated FHA domain protein TagH</fullName>
    </submittedName>
</protein>
<evidence type="ECO:0000313" key="2">
    <source>
        <dbReference type="EMBL" id="QKE65182.1"/>
    </source>
</evidence>
<dbReference type="InterPro" id="IPR046883">
    <property type="entry name" value="T6SS_FHA_C"/>
</dbReference>
<dbReference type="InterPro" id="IPR008984">
    <property type="entry name" value="SMAD_FHA_dom_sf"/>
</dbReference>
<accession>A0A6M8FLJ8</accession>
<sequence>MELVFDVVSAQQFAPGMLTSKSFKKAGGVIGRSEECDWSIPDSKRIISSRHAQVSYSDGHFYLTDTSSNGIQLKDSGASLRRGEPLRIGHGDVFCLGEVEIRARVLQDPAQFEEQIGQRQAAGSIIPDDAFLDLDPIAALEQRPRGYSSLDEFAGLVQEPEEQFERSQYARIDMESLLLPELVEAAVEVPVAAEPIAVRVSEPTAQPRPAVASEPHSAAFWQRFGEALGVPLDDLDAAGREALALNAARLLKQSIGGLQQSLRTRGELKNELRLALTTVQSAGNNPLKHSADAGEALQALLRNNKPSQLAAEQAVGRAYRDLQAHQVALFAASRAAVKGLFDQFAPEQLTLRFEQERKPLLATAGSRWRAYQRQYRLLEQDDDWSQRLFARDFAKTYEEQVRLIATLNTDFQE</sequence>
<dbReference type="KEGG" id="pcam:HNE05_18070"/>
<proteinExistence type="predicted"/>
<dbReference type="InterPro" id="IPR017735">
    <property type="entry name" value="T6SS_FHA"/>
</dbReference>
<dbReference type="EMBL" id="CP053697">
    <property type="protein sequence ID" value="QKE65182.1"/>
    <property type="molecule type" value="Genomic_DNA"/>
</dbReference>
<evidence type="ECO:0000259" key="1">
    <source>
        <dbReference type="PROSITE" id="PS50006"/>
    </source>
</evidence>
<dbReference type="RefSeq" id="WP_173210834.1">
    <property type="nucleotide sequence ID" value="NZ_CP053697.2"/>
</dbReference>